<evidence type="ECO:0000313" key="2">
    <source>
        <dbReference type="EMBL" id="RXK80800.1"/>
    </source>
</evidence>
<gene>
    <name evidence="2" type="ORF">ESB13_21815</name>
</gene>
<dbReference type="Gene3D" id="2.30.110.10">
    <property type="entry name" value="Electron Transport, Fmn-binding Protein, Chain A"/>
    <property type="match status" value="1"/>
</dbReference>
<dbReference type="SUPFAM" id="SSF50475">
    <property type="entry name" value="FMN-binding split barrel"/>
    <property type="match status" value="1"/>
</dbReference>
<dbReference type="InterPro" id="IPR012349">
    <property type="entry name" value="Split_barrel_FMN-bd"/>
</dbReference>
<dbReference type="AlphaFoldDB" id="A0A4Q1CZG9"/>
<proteinExistence type="predicted"/>
<dbReference type="PANTHER" id="PTHR34818">
    <property type="entry name" value="PROTEIN BLI-3"/>
    <property type="match status" value="1"/>
</dbReference>
<keyword evidence="3" id="KW-1185">Reference proteome</keyword>
<organism evidence="2 3">
    <name type="scientific">Filimonas effusa</name>
    <dbReference type="NCBI Taxonomy" id="2508721"/>
    <lineage>
        <taxon>Bacteria</taxon>
        <taxon>Pseudomonadati</taxon>
        <taxon>Bacteroidota</taxon>
        <taxon>Chitinophagia</taxon>
        <taxon>Chitinophagales</taxon>
        <taxon>Chitinophagaceae</taxon>
        <taxon>Filimonas</taxon>
    </lineage>
</organism>
<dbReference type="EMBL" id="SDHZ01000005">
    <property type="protein sequence ID" value="RXK80800.1"/>
    <property type="molecule type" value="Genomic_DNA"/>
</dbReference>
<dbReference type="RefSeq" id="WP_129005858.1">
    <property type="nucleotide sequence ID" value="NZ_SDHZ01000005.1"/>
</dbReference>
<dbReference type="OrthoDB" id="1432662at2"/>
<dbReference type="PANTHER" id="PTHR34818:SF1">
    <property type="entry name" value="PROTEIN BLI-3"/>
    <property type="match status" value="1"/>
</dbReference>
<feature type="domain" description="General stress protein FMN-binding split barrel" evidence="1">
    <location>
        <begin position="11"/>
        <end position="158"/>
    </location>
</feature>
<name>A0A4Q1CZG9_9BACT</name>
<dbReference type="InterPro" id="IPR052917">
    <property type="entry name" value="Stress-Dev_Protein"/>
</dbReference>
<evidence type="ECO:0000259" key="1">
    <source>
        <dbReference type="Pfam" id="PF16242"/>
    </source>
</evidence>
<dbReference type="InterPro" id="IPR038725">
    <property type="entry name" value="YdaG_split_barrel_FMN-bd"/>
</dbReference>
<evidence type="ECO:0000313" key="3">
    <source>
        <dbReference type="Proteomes" id="UP000290545"/>
    </source>
</evidence>
<accession>A0A4Q1CZG9</accession>
<comment type="caution">
    <text evidence="2">The sequence shown here is derived from an EMBL/GenBank/DDBJ whole genome shotgun (WGS) entry which is preliminary data.</text>
</comment>
<reference evidence="2 3" key="1">
    <citation type="submission" date="2019-01" db="EMBL/GenBank/DDBJ databases">
        <title>Filimonas sp. strain TTM-71.</title>
        <authorList>
            <person name="Chen W.-M."/>
        </authorList>
    </citation>
    <scope>NUCLEOTIDE SEQUENCE [LARGE SCALE GENOMIC DNA]</scope>
    <source>
        <strain evidence="2 3">TTM-71</strain>
    </source>
</reference>
<sequence length="168" mass="18855">MSDVKDLSNQEAIDKIKELAKAADICLFTTALTELPLMSRPMSVSEVDDSGNLWFMSRKGSDKNEDIAADDRVQLFFSNKGSYEFLSIYGRAVIVEDTQKAKELWTPIAKTWFNEGPEDPELTLIRVHPEDAYYWDTKHNKAVTLLSYLAGAITGKEMNNGVEGKITV</sequence>
<dbReference type="Proteomes" id="UP000290545">
    <property type="component" value="Unassembled WGS sequence"/>
</dbReference>
<protein>
    <submittedName>
        <fullName evidence="2">General stress protein</fullName>
    </submittedName>
</protein>
<dbReference type="Pfam" id="PF16242">
    <property type="entry name" value="Pyrid_ox_like"/>
    <property type="match status" value="1"/>
</dbReference>